<dbReference type="Gene3D" id="3.10.20.90">
    <property type="entry name" value="Phosphatidylinositol 3-kinase Catalytic Subunit, Chain A, domain 1"/>
    <property type="match status" value="1"/>
</dbReference>
<dbReference type="SUPFAM" id="SSF54236">
    <property type="entry name" value="Ubiquitin-like"/>
    <property type="match status" value="1"/>
</dbReference>
<dbReference type="GO" id="GO:0005737">
    <property type="term" value="C:cytoplasm"/>
    <property type="evidence" value="ECO:0007669"/>
    <property type="project" value="TreeGrafter"/>
</dbReference>
<organism evidence="3 4">
    <name type="scientific">Rhodotorula toruloides</name>
    <name type="common">Yeast</name>
    <name type="synonym">Rhodosporidium toruloides</name>
    <dbReference type="NCBI Taxonomy" id="5286"/>
    <lineage>
        <taxon>Eukaryota</taxon>
        <taxon>Fungi</taxon>
        <taxon>Dikarya</taxon>
        <taxon>Basidiomycota</taxon>
        <taxon>Pucciniomycotina</taxon>
        <taxon>Microbotryomycetes</taxon>
        <taxon>Sporidiobolales</taxon>
        <taxon>Sporidiobolaceae</taxon>
        <taxon>Rhodotorula</taxon>
    </lineage>
</organism>
<proteinExistence type="predicted"/>
<dbReference type="GO" id="GO:0005634">
    <property type="term" value="C:nucleus"/>
    <property type="evidence" value="ECO:0007669"/>
    <property type="project" value="TreeGrafter"/>
</dbReference>
<feature type="region of interest" description="Disordered" evidence="1">
    <location>
        <begin position="258"/>
        <end position="320"/>
    </location>
</feature>
<name>A0A511KN13_RHOTO</name>
<dbReference type="PROSITE" id="PS50033">
    <property type="entry name" value="UBX"/>
    <property type="match status" value="1"/>
</dbReference>
<feature type="compositionally biased region" description="Basic and acidic residues" evidence="1">
    <location>
        <begin position="278"/>
        <end position="291"/>
    </location>
</feature>
<dbReference type="GO" id="GO:0012506">
    <property type="term" value="C:vesicle membrane"/>
    <property type="evidence" value="ECO:0007669"/>
    <property type="project" value="TreeGrafter"/>
</dbReference>
<dbReference type="EMBL" id="BJWK01000014">
    <property type="protein sequence ID" value="GEM11256.1"/>
    <property type="molecule type" value="Genomic_DNA"/>
</dbReference>
<dbReference type="Proteomes" id="UP000321518">
    <property type="component" value="Unassembled WGS sequence"/>
</dbReference>
<protein>
    <submittedName>
        <fullName evidence="3">Tether containing UBX domainfor GLUT4</fullName>
    </submittedName>
</protein>
<evidence type="ECO:0000259" key="2">
    <source>
        <dbReference type="PROSITE" id="PS50033"/>
    </source>
</evidence>
<dbReference type="InterPro" id="IPR001012">
    <property type="entry name" value="UBX_dom"/>
</dbReference>
<dbReference type="OrthoDB" id="440781at2759"/>
<feature type="region of interest" description="Disordered" evidence="1">
    <location>
        <begin position="1"/>
        <end position="37"/>
    </location>
</feature>
<dbReference type="Pfam" id="PF00789">
    <property type="entry name" value="UBX"/>
    <property type="match status" value="1"/>
</dbReference>
<dbReference type="SMART" id="SM00166">
    <property type="entry name" value="UBX"/>
    <property type="match status" value="1"/>
</dbReference>
<reference evidence="3 4" key="1">
    <citation type="submission" date="2019-07" db="EMBL/GenBank/DDBJ databases">
        <title>Rhodotorula toruloides NBRC10032 genome sequencing.</title>
        <authorList>
            <person name="Shida Y."/>
            <person name="Takaku H."/>
            <person name="Ogasawara W."/>
            <person name="Mori K."/>
        </authorList>
    </citation>
    <scope>NUCLEOTIDE SEQUENCE [LARGE SCALE GENOMIC DNA]</scope>
    <source>
        <strain evidence="3 4">NBRC10032</strain>
    </source>
</reference>
<dbReference type="AlphaFoldDB" id="A0A511KN13"/>
<sequence length="320" mass="35308">MTSRLPGDAHSSPFPSPSPEPVAGPSTTPAPVQPAAGPARTVILTSVSPVDPLKRREFEARFYLPFSTHATATTRFLDLPESYFQPTQVELQQAFAGQIKKREDLTDRPLMTKALREREDAAKNRAKAARWPHTRIRIRFPDRSQLEGVFPSTDKLVHLYEFVRLALREDVRDIPFVLYQTPPRTEYRCADSAYKGKNLMDLQFTPSTALYIKFEATPPGSSAPALRSGITIDDLNSTTSSPPPLTLDLLAAAGELPLPPSFLPGDETPADAPSGESEEARKKREKEEKMKRLLGKGLGMGGSKGSVKPSWFKMGKDAHK</sequence>
<comment type="caution">
    <text evidence="3">The sequence shown here is derived from an EMBL/GenBank/DDBJ whole genome shotgun (WGS) entry which is preliminary data.</text>
</comment>
<gene>
    <name evidence="3" type="ORF">Rt10032_c14g5273</name>
</gene>
<evidence type="ECO:0000313" key="3">
    <source>
        <dbReference type="EMBL" id="GEM11256.1"/>
    </source>
</evidence>
<dbReference type="PANTHER" id="PTHR46467">
    <property type="entry name" value="TETHER CONTAINING UBX DOMAIN FOR GLUT4"/>
    <property type="match status" value="1"/>
</dbReference>
<dbReference type="GO" id="GO:0006886">
    <property type="term" value="P:intracellular protein transport"/>
    <property type="evidence" value="ECO:0007669"/>
    <property type="project" value="TreeGrafter"/>
</dbReference>
<dbReference type="PANTHER" id="PTHR46467:SF1">
    <property type="entry name" value="TETHER CONTAINING UBX DOMAIN FOR GLUT4"/>
    <property type="match status" value="1"/>
</dbReference>
<dbReference type="InterPro" id="IPR029071">
    <property type="entry name" value="Ubiquitin-like_domsf"/>
</dbReference>
<feature type="domain" description="UBX" evidence="2">
    <location>
        <begin position="129"/>
        <end position="212"/>
    </location>
</feature>
<accession>A0A511KN13</accession>
<evidence type="ECO:0000256" key="1">
    <source>
        <dbReference type="SAM" id="MobiDB-lite"/>
    </source>
</evidence>
<evidence type="ECO:0000313" key="4">
    <source>
        <dbReference type="Proteomes" id="UP000321518"/>
    </source>
</evidence>